<proteinExistence type="predicted"/>
<sequence>MLCLVDFCQEVQQHTPDTTSRVFMEEREAEQLHPASPRGAEEEQRRRTHPLQRAAPSDGGQLVSTLCRYVLHRPTIDSRPAPPADWLKSNANEAELAGRLVVSSTSS</sequence>
<comment type="caution">
    <text evidence="2">The sequence shown here is derived from an EMBL/GenBank/DDBJ whole genome shotgun (WGS) entry which is preliminary data.</text>
</comment>
<evidence type="ECO:0000256" key="1">
    <source>
        <dbReference type="SAM" id="MobiDB-lite"/>
    </source>
</evidence>
<dbReference type="AlphaFoldDB" id="A0A4Z2E2X3"/>
<dbReference type="Proteomes" id="UP000314294">
    <property type="component" value="Unassembled WGS sequence"/>
</dbReference>
<dbReference type="EMBL" id="SRLO01020653">
    <property type="protein sequence ID" value="TNN22880.1"/>
    <property type="molecule type" value="Genomic_DNA"/>
</dbReference>
<evidence type="ECO:0000313" key="2">
    <source>
        <dbReference type="EMBL" id="TNN22880.1"/>
    </source>
</evidence>
<keyword evidence="3" id="KW-1185">Reference proteome</keyword>
<evidence type="ECO:0000313" key="3">
    <source>
        <dbReference type="Proteomes" id="UP000314294"/>
    </source>
</evidence>
<protein>
    <submittedName>
        <fullName evidence="2">Uncharacterized protein</fullName>
    </submittedName>
</protein>
<organism evidence="2 3">
    <name type="scientific">Liparis tanakae</name>
    <name type="common">Tanaka's snailfish</name>
    <dbReference type="NCBI Taxonomy" id="230148"/>
    <lineage>
        <taxon>Eukaryota</taxon>
        <taxon>Metazoa</taxon>
        <taxon>Chordata</taxon>
        <taxon>Craniata</taxon>
        <taxon>Vertebrata</taxon>
        <taxon>Euteleostomi</taxon>
        <taxon>Actinopterygii</taxon>
        <taxon>Neopterygii</taxon>
        <taxon>Teleostei</taxon>
        <taxon>Neoteleostei</taxon>
        <taxon>Acanthomorphata</taxon>
        <taxon>Eupercaria</taxon>
        <taxon>Perciformes</taxon>
        <taxon>Cottioidei</taxon>
        <taxon>Cottales</taxon>
        <taxon>Liparidae</taxon>
        <taxon>Liparis</taxon>
    </lineage>
</organism>
<feature type="region of interest" description="Disordered" evidence="1">
    <location>
        <begin position="27"/>
        <end position="59"/>
    </location>
</feature>
<accession>A0A4Z2E2X3</accession>
<gene>
    <name evidence="2" type="ORF">EYF80_067004</name>
</gene>
<name>A0A4Z2E2X3_9TELE</name>
<reference evidence="2 3" key="1">
    <citation type="submission" date="2019-03" db="EMBL/GenBank/DDBJ databases">
        <title>First draft genome of Liparis tanakae, snailfish: a comprehensive survey of snailfish specific genes.</title>
        <authorList>
            <person name="Kim W."/>
            <person name="Song I."/>
            <person name="Jeong J.-H."/>
            <person name="Kim D."/>
            <person name="Kim S."/>
            <person name="Ryu S."/>
            <person name="Song J.Y."/>
            <person name="Lee S.K."/>
        </authorList>
    </citation>
    <scope>NUCLEOTIDE SEQUENCE [LARGE SCALE GENOMIC DNA]</scope>
    <source>
        <tissue evidence="2">Muscle</tissue>
    </source>
</reference>